<keyword evidence="6" id="KW-0119">Carbohydrate metabolism</keyword>
<gene>
    <name evidence="9" type="ORF">TMPK1_36890</name>
</gene>
<evidence type="ECO:0000313" key="10">
    <source>
        <dbReference type="Proteomes" id="UP000681075"/>
    </source>
</evidence>
<dbReference type="Gene3D" id="3.40.1190.20">
    <property type="match status" value="1"/>
</dbReference>
<evidence type="ECO:0000256" key="3">
    <source>
        <dbReference type="ARBA" id="ARBA00022679"/>
    </source>
</evidence>
<dbReference type="CDD" id="cd01172">
    <property type="entry name" value="RfaE_like"/>
    <property type="match status" value="1"/>
</dbReference>
<sequence length="518" mass="55933">MPATNVTSLHLPADKIRTLDQLSAVLEGERRAGRKIALAHGVFDLVHLGHVRHLQEARSLADILVVTLTNDPFVNKGPGRPVFTAALRAEMLANLAHVSFVAINDAPTAEPVLRAVRPDFYVKGPDYADESADITGGIVTERRLVESLGGRIVFTDDITFSSSSLINQHLGVYDSELQAYLETQRKGGTLDAILKQIDLLQNRTALLVGDAIIDEYQYVNPMAKAPKENMIATLFQGREVFAGGVIAAANHVAAFCKQVRVITCLGDDDPYEDVVRAAAKPNVDVEIIRVPGRPTTRKCRFVESGYMRKLFEVYHMDDSPPPPAVNAALVAALHKHAGAYDCVIATDFGHGMLTTEVRDELQKSSKFLAVNTQTNSANFGFNLVSKYSRADYVCIDAPEARLATGDKNGPIEDVISIKLPDLVKCRHMVVTHGKNGCLTYDADSGLHRIPAFTKQVVDTVGAGDAFLAATSPLVAIGCPMPLVGFVGNAAGAIKVGIVGHRRSIEKPALVKFITALLK</sequence>
<dbReference type="NCBIfam" id="TIGR00125">
    <property type="entry name" value="cyt_tran_rel"/>
    <property type="match status" value="1"/>
</dbReference>
<dbReference type="InterPro" id="IPR011913">
    <property type="entry name" value="RfaE_dom_I"/>
</dbReference>
<dbReference type="InterPro" id="IPR004821">
    <property type="entry name" value="Cyt_trans-like"/>
</dbReference>
<accession>A0A8S8XHJ9</accession>
<name>A0A8S8XHJ9_9PROT</name>
<dbReference type="GO" id="GO:0005829">
    <property type="term" value="C:cytosol"/>
    <property type="evidence" value="ECO:0007669"/>
    <property type="project" value="TreeGrafter"/>
</dbReference>
<dbReference type="RefSeq" id="WP_420245689.1">
    <property type="nucleotide sequence ID" value="NZ_BOPV01000001.1"/>
</dbReference>
<comment type="function">
    <text evidence="2">Catalyzes the ADP transfer from ATP to D-glycero-beta-D-manno-heptose 1-phosphate, yielding ADP-D-glycero-beta-D-manno-heptose.</text>
</comment>
<dbReference type="Pfam" id="PF01467">
    <property type="entry name" value="CTP_transf_like"/>
    <property type="match status" value="1"/>
</dbReference>
<evidence type="ECO:0000259" key="8">
    <source>
        <dbReference type="Pfam" id="PF01467"/>
    </source>
</evidence>
<dbReference type="Proteomes" id="UP000681075">
    <property type="component" value="Unassembled WGS sequence"/>
</dbReference>
<keyword evidence="3" id="KW-0808">Transferase</keyword>
<dbReference type="PANTHER" id="PTHR46969:SF1">
    <property type="entry name" value="BIFUNCTIONAL PROTEIN HLDE"/>
    <property type="match status" value="1"/>
</dbReference>
<evidence type="ECO:0000256" key="5">
    <source>
        <dbReference type="ARBA" id="ARBA00023268"/>
    </source>
</evidence>
<dbReference type="Pfam" id="PF00294">
    <property type="entry name" value="PfkB"/>
    <property type="match status" value="1"/>
</dbReference>
<evidence type="ECO:0000256" key="1">
    <source>
        <dbReference type="ARBA" id="ARBA00002319"/>
    </source>
</evidence>
<keyword evidence="5" id="KW-0511">Multifunctional enzyme</keyword>
<dbReference type="GO" id="GO:0033785">
    <property type="term" value="F:heptose 7-phosphate kinase activity"/>
    <property type="evidence" value="ECO:0007669"/>
    <property type="project" value="TreeGrafter"/>
</dbReference>
<comment type="function">
    <text evidence="1">Catalyzes the phosphorylation of D-glycero-D-manno-heptose 7-phosphate at the C-1 position to selectively form D-glycero-beta-D-manno-heptose-1,7-bisphosphate.</text>
</comment>
<dbReference type="PANTHER" id="PTHR46969">
    <property type="entry name" value="BIFUNCTIONAL PROTEIN HLDE"/>
    <property type="match status" value="1"/>
</dbReference>
<dbReference type="InterPro" id="IPR011611">
    <property type="entry name" value="PfkB_dom"/>
</dbReference>
<evidence type="ECO:0000256" key="6">
    <source>
        <dbReference type="ARBA" id="ARBA00023277"/>
    </source>
</evidence>
<dbReference type="InterPro" id="IPR029056">
    <property type="entry name" value="Ribokinase-like"/>
</dbReference>
<evidence type="ECO:0000313" key="9">
    <source>
        <dbReference type="EMBL" id="GIL41452.1"/>
    </source>
</evidence>
<reference evidence="9" key="1">
    <citation type="submission" date="2021-02" db="EMBL/GenBank/DDBJ databases">
        <title>Genome sequence of Rhodospirillales sp. strain TMPK1 isolated from soil.</title>
        <authorList>
            <person name="Nakai R."/>
            <person name="Kusada H."/>
            <person name="Tamaki H."/>
        </authorList>
    </citation>
    <scope>NUCLEOTIDE SEQUENCE</scope>
    <source>
        <strain evidence="9">TMPK1</strain>
    </source>
</reference>
<evidence type="ECO:0000256" key="4">
    <source>
        <dbReference type="ARBA" id="ARBA00022777"/>
    </source>
</evidence>
<protein>
    <submittedName>
        <fullName evidence="9">Bifunctional protein HldE</fullName>
    </submittedName>
</protein>
<dbReference type="SUPFAM" id="SSF53613">
    <property type="entry name" value="Ribokinase-like"/>
    <property type="match status" value="1"/>
</dbReference>
<dbReference type="GO" id="GO:0033786">
    <property type="term" value="F:heptose-1-phosphate adenylyltransferase activity"/>
    <property type="evidence" value="ECO:0007669"/>
    <property type="project" value="TreeGrafter"/>
</dbReference>
<dbReference type="AlphaFoldDB" id="A0A8S8XHJ9"/>
<evidence type="ECO:0000259" key="7">
    <source>
        <dbReference type="Pfam" id="PF00294"/>
    </source>
</evidence>
<feature type="domain" description="Cytidyltransferase-like" evidence="8">
    <location>
        <begin position="39"/>
        <end position="150"/>
    </location>
</feature>
<feature type="domain" description="Carbohydrate kinase PfkB" evidence="7">
    <location>
        <begin position="208"/>
        <end position="505"/>
    </location>
</feature>
<proteinExistence type="predicted"/>
<dbReference type="EMBL" id="BOPV01000001">
    <property type="protein sequence ID" value="GIL41452.1"/>
    <property type="molecule type" value="Genomic_DNA"/>
</dbReference>
<keyword evidence="10" id="KW-1185">Reference proteome</keyword>
<evidence type="ECO:0000256" key="2">
    <source>
        <dbReference type="ARBA" id="ARBA00003753"/>
    </source>
</evidence>
<comment type="caution">
    <text evidence="9">The sequence shown here is derived from an EMBL/GenBank/DDBJ whole genome shotgun (WGS) entry which is preliminary data.</text>
</comment>
<organism evidence="9 10">
    <name type="scientific">Roseiterribacter gracilis</name>
    <dbReference type="NCBI Taxonomy" id="2812848"/>
    <lineage>
        <taxon>Bacteria</taxon>
        <taxon>Pseudomonadati</taxon>
        <taxon>Pseudomonadota</taxon>
        <taxon>Alphaproteobacteria</taxon>
        <taxon>Rhodospirillales</taxon>
        <taxon>Roseiterribacteraceae</taxon>
        <taxon>Roseiterribacter</taxon>
    </lineage>
</organism>
<keyword evidence="4" id="KW-0418">Kinase</keyword>
<dbReference type="SUPFAM" id="SSF52374">
    <property type="entry name" value="Nucleotidylyl transferase"/>
    <property type="match status" value="1"/>
</dbReference>
<dbReference type="GO" id="GO:0016773">
    <property type="term" value="F:phosphotransferase activity, alcohol group as acceptor"/>
    <property type="evidence" value="ECO:0007669"/>
    <property type="project" value="InterPro"/>
</dbReference>
<dbReference type="Gene3D" id="3.40.50.620">
    <property type="entry name" value="HUPs"/>
    <property type="match status" value="1"/>
</dbReference>
<dbReference type="InterPro" id="IPR014729">
    <property type="entry name" value="Rossmann-like_a/b/a_fold"/>
</dbReference>